<feature type="compositionally biased region" description="Low complexity" evidence="2">
    <location>
        <begin position="206"/>
        <end position="215"/>
    </location>
</feature>
<evidence type="ECO:0000256" key="1">
    <source>
        <dbReference type="ARBA" id="ARBA00007317"/>
    </source>
</evidence>
<dbReference type="Pfam" id="PF02817">
    <property type="entry name" value="E3_binding"/>
    <property type="match status" value="1"/>
</dbReference>
<dbReference type="InterPro" id="IPR004167">
    <property type="entry name" value="PSBD"/>
</dbReference>
<evidence type="ECO:0000259" key="3">
    <source>
        <dbReference type="Pfam" id="PF02817"/>
    </source>
</evidence>
<feature type="compositionally biased region" description="Low complexity" evidence="2">
    <location>
        <begin position="226"/>
        <end position="241"/>
    </location>
</feature>
<evidence type="ECO:0000313" key="5">
    <source>
        <dbReference type="Proteomes" id="UP000276417"/>
    </source>
</evidence>
<feature type="compositionally biased region" description="Pro residues" evidence="2">
    <location>
        <begin position="216"/>
        <end position="225"/>
    </location>
</feature>
<dbReference type="AlphaFoldDB" id="A0A3G8YD63"/>
<keyword evidence="5" id="KW-1185">Reference proteome</keyword>
<feature type="region of interest" description="Disordered" evidence="2">
    <location>
        <begin position="345"/>
        <end position="365"/>
    </location>
</feature>
<reference evidence="4 5" key="1">
    <citation type="submission" date="2018-11" db="EMBL/GenBank/DDBJ databases">
        <title>Deinococcus shelandsis sp. nov., isolated from South Shetland Islands soil of Antarctica.</title>
        <authorList>
            <person name="Tian J."/>
        </authorList>
    </citation>
    <scope>NUCLEOTIDE SEQUENCE [LARGE SCALE GENOMIC DNA]</scope>
    <source>
        <strain evidence="4 5">S14-83T</strain>
    </source>
</reference>
<accession>A0A3G8YD63</accession>
<sequence>METIAPLAKVLAEANGIEWRSLHGTGNAGMITETDILGYLARVMSGEEDAPTTPVDPMPSPAELAVYSSPEMLSRAGVEPELAEFLKAQQDQIQHVQTHEVVAPPVPSMSAPDIAVPDIAVPSVSMPSAAMSDLAAPDLVVPEVTAAEIVLEPVVAAPVTPEPTAPTPAFEVPLAAEDDLAEPAFIHTPAPAPEDEFELEEEPVEAEAPVPQAQPVMPPPLPQAPAKPASGGLLSGLLSSLYRRNDSPTPQTPAQPTPTQPVAATPAVNLPEVVKPAVVKPEVKLPELGVPPAAALALPEPELAVHADVVPPISTESSAEERVLPPAPVLGEVIVPDIAQPIDTAKPSDTAEPAPFVPSEPEVAPMPAPQMPSVAAITVPAAAWAGTYLRREVELSAMQSAREQLSDLVGDLPLTLMLARAAQRHLGLLNLSSVAVANVSGQALDADLSGDLRSGIKALSDAKPAGSADLLILDAGELDLDDLHYPHAVTLSLGRVQNGKSALSLNGDLDVQQAARFLAEVSALLAAPVKLLV</sequence>
<feature type="domain" description="Peripheral subunit-binding (PSBD)" evidence="3">
    <location>
        <begin position="5"/>
        <end position="37"/>
    </location>
</feature>
<feature type="region of interest" description="Disordered" evidence="2">
    <location>
        <begin position="193"/>
        <end position="261"/>
    </location>
</feature>
<dbReference type="SUPFAM" id="SSF47005">
    <property type="entry name" value="Peripheral subunit-binding domain of 2-oxo acid dehydrogenase complex"/>
    <property type="match status" value="1"/>
</dbReference>
<comment type="similarity">
    <text evidence="1">Belongs to the 2-oxoacid dehydrogenase family.</text>
</comment>
<gene>
    <name evidence="4" type="ORF">EHF33_11775</name>
</gene>
<dbReference type="GO" id="GO:0016746">
    <property type="term" value="F:acyltransferase activity"/>
    <property type="evidence" value="ECO:0007669"/>
    <property type="project" value="InterPro"/>
</dbReference>
<feature type="compositionally biased region" description="Pro residues" evidence="2">
    <location>
        <begin position="250"/>
        <end position="259"/>
    </location>
</feature>
<name>A0A3G8YD63_9DEIO</name>
<dbReference type="Proteomes" id="UP000276417">
    <property type="component" value="Chromosome 1"/>
</dbReference>
<dbReference type="InterPro" id="IPR036625">
    <property type="entry name" value="E3-bd_dom_sf"/>
</dbReference>
<organism evidence="4 5">
    <name type="scientific">Deinococcus psychrotolerans</name>
    <dbReference type="NCBI Taxonomy" id="2489213"/>
    <lineage>
        <taxon>Bacteria</taxon>
        <taxon>Thermotogati</taxon>
        <taxon>Deinococcota</taxon>
        <taxon>Deinococci</taxon>
        <taxon>Deinococcales</taxon>
        <taxon>Deinococcaceae</taxon>
        <taxon>Deinococcus</taxon>
    </lineage>
</organism>
<evidence type="ECO:0000313" key="4">
    <source>
        <dbReference type="EMBL" id="AZI43339.1"/>
    </source>
</evidence>
<dbReference type="EMBL" id="CP034183">
    <property type="protein sequence ID" value="AZI43339.1"/>
    <property type="molecule type" value="Genomic_DNA"/>
</dbReference>
<dbReference type="RefSeq" id="WP_124871698.1">
    <property type="nucleotide sequence ID" value="NZ_CP034183.1"/>
</dbReference>
<dbReference type="Gene3D" id="4.10.320.10">
    <property type="entry name" value="E3-binding domain"/>
    <property type="match status" value="1"/>
</dbReference>
<protein>
    <recommendedName>
        <fullName evidence="3">Peripheral subunit-binding (PSBD) domain-containing protein</fullName>
    </recommendedName>
</protein>
<evidence type="ECO:0000256" key="2">
    <source>
        <dbReference type="SAM" id="MobiDB-lite"/>
    </source>
</evidence>
<dbReference type="KEGG" id="dph:EHF33_11775"/>
<proteinExistence type="inferred from homology"/>
<feature type="compositionally biased region" description="Acidic residues" evidence="2">
    <location>
        <begin position="193"/>
        <end position="205"/>
    </location>
</feature>
<dbReference type="OrthoDB" id="69006at2"/>